<evidence type="ECO:0008006" key="5">
    <source>
        <dbReference type="Google" id="ProtNLM"/>
    </source>
</evidence>
<feature type="region of interest" description="Disordered" evidence="2">
    <location>
        <begin position="25"/>
        <end position="49"/>
    </location>
</feature>
<feature type="coiled-coil region" evidence="1">
    <location>
        <begin position="406"/>
        <end position="619"/>
    </location>
</feature>
<reference evidence="3" key="2">
    <citation type="submission" date="2025-08" db="UniProtKB">
        <authorList>
            <consortium name="Ensembl"/>
        </authorList>
    </citation>
    <scope>IDENTIFICATION</scope>
</reference>
<dbReference type="STRING" id="64144.ENSATEP00000002169"/>
<reference evidence="3" key="3">
    <citation type="submission" date="2025-09" db="UniProtKB">
        <authorList>
            <consortium name="Ensembl"/>
        </authorList>
    </citation>
    <scope>IDENTIFICATION</scope>
</reference>
<evidence type="ECO:0000313" key="3">
    <source>
        <dbReference type="Ensembl" id="ENSATEP00000002169.1"/>
    </source>
</evidence>
<keyword evidence="4" id="KW-1185">Reference proteome</keyword>
<feature type="coiled-coil region" evidence="1">
    <location>
        <begin position="58"/>
        <end position="85"/>
    </location>
</feature>
<dbReference type="OMA" id="CHKNDSA"/>
<feature type="coiled-coil region" evidence="1">
    <location>
        <begin position="222"/>
        <end position="263"/>
    </location>
</feature>
<evidence type="ECO:0000256" key="2">
    <source>
        <dbReference type="SAM" id="MobiDB-lite"/>
    </source>
</evidence>
<evidence type="ECO:0000256" key="1">
    <source>
        <dbReference type="SAM" id="Coils"/>
    </source>
</evidence>
<dbReference type="OrthoDB" id="10072099at2759"/>
<proteinExistence type="predicted"/>
<evidence type="ECO:0000313" key="4">
    <source>
        <dbReference type="Proteomes" id="UP000265040"/>
    </source>
</evidence>
<keyword evidence="1" id="KW-0175">Coiled coil</keyword>
<dbReference type="GeneTree" id="ENSGT00390000013339"/>
<feature type="coiled-coil region" evidence="1">
    <location>
        <begin position="715"/>
        <end position="777"/>
    </location>
</feature>
<sequence length="985" mass="113777">MSSGFQSSEHQSFGLSDNGSHVLHFEFQPNHSKPSQTGAGKTESHDAPLRLRFNNMTLDELSEELDRRTKEMQRLQEEVENATKEALERFGCTFVLNNSSGQSCQSQRFNVYEPPVDFTILSTHQQALIKPQICGQDSLKQAVDQTNIGSPGKEVLDNVVDACLKQLSDVHLNETPDQPEQGTFSFDKAIMNLQTKLHKVQMEKDAQSDLRLKDSRKHVYQMEKMLCMLEELQNIKRAADQKLQETEDEALALNKKIETLERVIREMYSSMSSHEILYGEDTMTSPENTTGSPRAATLTDDLINEGDKLEENVSLQSVEHQESEECSGIIERQRMEELIASLGQEMTLLTDVLSSSKTNSVSLSVKLEQLKKVAERQTSLHQYQVSELESTLSSHKDKICCLEQQLIQAQSQLMDAQTERERSLQQTEELRCQLGQLKRCGEQQRCELQVEVNALRGRLEVTREQLRRVVEEKICLQDLLERRVQEERESQELLQKKGEELQLRQQENQQCLFGLEEAQRRCQTLHAEGETLKLKLEDREKMINILRSQTESSVRMIEQHSHTIENLHQENSLLSNQLNQHKLEIQHFRADLDKHKSDLAAAEHEKRQLQASIAEQSRRVQEDSLEKQRLITQLEVQCMQLLTLTKEHKELQRLHSCKTDEQEGVVLELQSQLRDTCDELDQVRTTLRTLEGADGHGLQVAMDMQKEITARREQVDTLQGKIQYLEEAMEKLYKEKRYQNLENQRQLQELTFIREEKRQLANELEALQSKDQQLRDRICELEAILHKMSESFADCQDFIQLQEQEFFRLKLQHTLDLKELQGKHLYRPLNEPPPVQESMTLSGVTSPPSLQHSSNTQFKSKRQLQNPAQELRFVVKELQGVISENRRPHTDNHTADFHRRRSAPERVHSTAFTDKIKEVNVDSRLRRKTCGSDPHLLTTAELNGKIINNKTFTETPTMRYTSSTQLFSLGRRSPVHCLLTSDPNS</sequence>
<accession>A0A3Q1H3U0</accession>
<dbReference type="InterPro" id="IPR031809">
    <property type="entry name" value="CCDC158"/>
</dbReference>
<dbReference type="PANTHER" id="PTHR47615:SF1">
    <property type="entry name" value="COILED-COIL DOMAIN-CONTAINING PROTEIN 158"/>
    <property type="match status" value="1"/>
</dbReference>
<feature type="compositionally biased region" description="Polar residues" evidence="2">
    <location>
        <begin position="29"/>
        <end position="39"/>
    </location>
</feature>
<dbReference type="Proteomes" id="UP000265040">
    <property type="component" value="Chromosome 9"/>
</dbReference>
<dbReference type="AlphaFoldDB" id="A0A3Q1H3U0"/>
<dbReference type="GeneID" id="113150656"/>
<protein>
    <recommendedName>
        <fullName evidence="5">Coiled-coil domain containing 158</fullName>
    </recommendedName>
</protein>
<dbReference type="RefSeq" id="XP_026199051.1">
    <property type="nucleotide sequence ID" value="XM_026343266.1"/>
</dbReference>
<dbReference type="Pfam" id="PF15921">
    <property type="entry name" value="CCDC158"/>
    <property type="match status" value="1"/>
</dbReference>
<name>A0A3Q1H3U0_ANATE</name>
<feature type="region of interest" description="Disordered" evidence="2">
    <location>
        <begin position="886"/>
        <end position="906"/>
    </location>
</feature>
<dbReference type="InParanoid" id="A0A3Q1H3U0"/>
<feature type="compositionally biased region" description="Polar residues" evidence="2">
    <location>
        <begin position="837"/>
        <end position="861"/>
    </location>
</feature>
<reference evidence="3" key="1">
    <citation type="submission" date="2021-04" db="EMBL/GenBank/DDBJ databases">
        <authorList>
            <consortium name="Wellcome Sanger Institute Data Sharing"/>
        </authorList>
    </citation>
    <scope>NUCLEOTIDE SEQUENCE [LARGE SCALE GENOMIC DNA]</scope>
</reference>
<feature type="region of interest" description="Disordered" evidence="2">
    <location>
        <begin position="826"/>
        <end position="861"/>
    </location>
</feature>
<organism evidence="3 4">
    <name type="scientific">Anabas testudineus</name>
    <name type="common">Climbing perch</name>
    <name type="synonym">Anthias testudineus</name>
    <dbReference type="NCBI Taxonomy" id="64144"/>
    <lineage>
        <taxon>Eukaryota</taxon>
        <taxon>Metazoa</taxon>
        <taxon>Chordata</taxon>
        <taxon>Craniata</taxon>
        <taxon>Vertebrata</taxon>
        <taxon>Euteleostomi</taxon>
        <taxon>Actinopterygii</taxon>
        <taxon>Neopterygii</taxon>
        <taxon>Teleostei</taxon>
        <taxon>Neoteleostei</taxon>
        <taxon>Acanthomorphata</taxon>
        <taxon>Anabantaria</taxon>
        <taxon>Anabantiformes</taxon>
        <taxon>Anabantoidei</taxon>
        <taxon>Anabantidae</taxon>
        <taxon>Anabas</taxon>
    </lineage>
</organism>
<dbReference type="PANTHER" id="PTHR47615">
    <property type="entry name" value="COILED-COIL DOMAIN-CONTAINING PROTEIN 158"/>
    <property type="match status" value="1"/>
</dbReference>
<dbReference type="Ensembl" id="ENSATET00000002193.3">
    <property type="protein sequence ID" value="ENSATEP00000002169.1"/>
    <property type="gene ID" value="ENSATEG00000001552.3"/>
</dbReference>